<keyword evidence="1" id="KW-1133">Transmembrane helix</keyword>
<organism evidence="2 3">
    <name type="scientific">Streptomyces thinghirensis</name>
    <dbReference type="NCBI Taxonomy" id="551547"/>
    <lineage>
        <taxon>Bacteria</taxon>
        <taxon>Bacillati</taxon>
        <taxon>Actinomycetota</taxon>
        <taxon>Actinomycetes</taxon>
        <taxon>Kitasatosporales</taxon>
        <taxon>Streptomycetaceae</taxon>
        <taxon>Streptomyces</taxon>
    </lineage>
</organism>
<evidence type="ECO:0000313" key="3">
    <source>
        <dbReference type="Proteomes" id="UP001499878"/>
    </source>
</evidence>
<reference evidence="3" key="1">
    <citation type="journal article" date="2019" name="Int. J. Syst. Evol. Microbiol.">
        <title>The Global Catalogue of Microorganisms (GCM) 10K type strain sequencing project: providing services to taxonomists for standard genome sequencing and annotation.</title>
        <authorList>
            <consortium name="The Broad Institute Genomics Platform"/>
            <consortium name="The Broad Institute Genome Sequencing Center for Infectious Disease"/>
            <person name="Wu L."/>
            <person name="Ma J."/>
        </authorList>
    </citation>
    <scope>NUCLEOTIDE SEQUENCE [LARGE SCALE GENOMIC DNA]</scope>
    <source>
        <strain evidence="3">JCM 18306</strain>
    </source>
</reference>
<keyword evidence="1" id="KW-0472">Membrane</keyword>
<keyword evidence="1" id="KW-0812">Transmembrane</keyword>
<accession>A0ABP9T843</accession>
<evidence type="ECO:0000313" key="2">
    <source>
        <dbReference type="EMBL" id="GAA5213169.1"/>
    </source>
</evidence>
<feature type="transmembrane region" description="Helical" evidence="1">
    <location>
        <begin position="154"/>
        <end position="174"/>
    </location>
</feature>
<comment type="caution">
    <text evidence="2">The sequence shown here is derived from an EMBL/GenBank/DDBJ whole genome shotgun (WGS) entry which is preliminary data.</text>
</comment>
<evidence type="ECO:0000256" key="1">
    <source>
        <dbReference type="SAM" id="Phobius"/>
    </source>
</evidence>
<gene>
    <name evidence="2" type="ORF">GCM10023323_53000</name>
</gene>
<dbReference type="EMBL" id="BAABJR010000014">
    <property type="protein sequence ID" value="GAA5213169.1"/>
    <property type="molecule type" value="Genomic_DNA"/>
</dbReference>
<sequence>MDERHLVNELMKAVAEEAREFAVRPHFPGLKKFAAFAYVAERFGYRYLGHAPGNAALNNPYFLFRRTPDARERATALMGADAAAPVGNALPGMRPGLGFTPIPAARPEVEVLYSQMVVDASGRYNPRVLSNILILPIVMAIFLIFPGYTVDNVLIAAGIWLAFFALYLVGLCVSRCRRAKHLARLTAAGVEWPPQVDA</sequence>
<dbReference type="RefSeq" id="WP_345634554.1">
    <property type="nucleotide sequence ID" value="NZ_BAABJR010000014.1"/>
</dbReference>
<name>A0ABP9T843_9ACTN</name>
<keyword evidence="3" id="KW-1185">Reference proteome</keyword>
<proteinExistence type="predicted"/>
<feature type="transmembrane region" description="Helical" evidence="1">
    <location>
        <begin position="128"/>
        <end position="148"/>
    </location>
</feature>
<dbReference type="Proteomes" id="UP001499878">
    <property type="component" value="Unassembled WGS sequence"/>
</dbReference>
<protein>
    <recommendedName>
        <fullName evidence="4">Integral membrane protein</fullName>
    </recommendedName>
</protein>
<evidence type="ECO:0008006" key="4">
    <source>
        <dbReference type="Google" id="ProtNLM"/>
    </source>
</evidence>